<dbReference type="EMBL" id="CAVNYO010000109">
    <property type="protein sequence ID" value="CAK5266385.1"/>
    <property type="molecule type" value="Genomic_DNA"/>
</dbReference>
<feature type="compositionally biased region" description="Acidic residues" evidence="1">
    <location>
        <begin position="1256"/>
        <end position="1285"/>
    </location>
</feature>
<dbReference type="Proteomes" id="UP001295794">
    <property type="component" value="Unassembled WGS sequence"/>
</dbReference>
<protein>
    <submittedName>
        <fullName evidence="2">Uncharacterized protein</fullName>
    </submittedName>
</protein>
<feature type="region of interest" description="Disordered" evidence="1">
    <location>
        <begin position="16"/>
        <end position="170"/>
    </location>
</feature>
<feature type="region of interest" description="Disordered" evidence="1">
    <location>
        <begin position="809"/>
        <end position="838"/>
    </location>
</feature>
<feature type="region of interest" description="Disordered" evidence="1">
    <location>
        <begin position="191"/>
        <end position="226"/>
    </location>
</feature>
<feature type="compositionally biased region" description="Pro residues" evidence="1">
    <location>
        <begin position="35"/>
        <end position="86"/>
    </location>
</feature>
<feature type="region of interest" description="Disordered" evidence="1">
    <location>
        <begin position="1210"/>
        <end position="1303"/>
    </location>
</feature>
<dbReference type="PANTHER" id="PTHR24216:SF65">
    <property type="entry name" value="PAXILLIN-LIKE PROTEIN 1"/>
    <property type="match status" value="1"/>
</dbReference>
<reference evidence="2" key="1">
    <citation type="submission" date="2023-11" db="EMBL/GenBank/DDBJ databases">
        <authorList>
            <person name="De Vega J J."/>
            <person name="De Vega J J."/>
        </authorList>
    </citation>
    <scope>NUCLEOTIDE SEQUENCE</scope>
</reference>
<feature type="compositionally biased region" description="Basic and acidic residues" evidence="1">
    <location>
        <begin position="1286"/>
        <end position="1296"/>
    </location>
</feature>
<dbReference type="Pfam" id="PF18759">
    <property type="entry name" value="Plavaka"/>
    <property type="match status" value="1"/>
</dbReference>
<sequence length="1303" mass="146948">MGNAPTASPVSILAAGAAGPFLPPSPTPLSHSPLSLPPERIPPPERSLPPPEQPPPPPEQPPPPPEQFSPPPEAFSPPGPSPPPPEQSLLPPDASRPPEPPQTLSGAPALFGNRPRRIHRPTWKILERLPPTAPRFEEDERSMEDERRTGMAAAADSESVGQEQVEPRSSEYHWEGIRTVRDDFGVFREYPARPTHNPDRNISLADQSDIPPPAETVVTHSSSRMSPLSVPPDLISTQAASLGPFRNSTVLGFMHWMWTGSAMKSIAECTRLLRFLKSDEFKKEDLMDLDLKRETARFDEQIGLGGVSSRVERVSQVQQASSGAKDGWCEAAVKIDVPDGRKRGPDAPLASFSVPGLHFRNLTHTLRAVIQDKSSRLFHYTPFKKFWQRDPDSPAERLYDEIYTSDAYIEVHEKLQQQVGEPGCDLERVVLSIMLWSDSTHLANFGTAALWPVYLFFGNQSKWIRGKPRAGCSHHIAYIPKLPPDFADWFYDLTGNAPSADLLTHCRRELMHAVWKHILDDDFLAACEHGIVITCADGIERRFYPRLFTYSADYPEKVLLATIRNLGSCPCPRCLISKSKLDQLGTVHDEKARTQSERIDSEVRQTWISRARTWIYRQALKVKSKRVEGLLSGQSWCPTINAFTKAASYSFGIFTMLVVDFMHEFELGVWKAVFTHLIRILVAVGGDAVHSLNDRYRQVPAFGRGTIRHFHENVSAMKKLAARNFEDLLQCAMPAFEGLLGEDVMDDIVQDLLFTLALWHGLAKLRLHTDSTLALLKQTTRELGTLLRKFKNTVCQHFVTFELPKEEAARGQRNARKAEAARKAGNTTPNPKATSKKQKEFNFQTYKAHALGDYVRTISFFGTVDSYSTQTGELEHKRVKSYYARTNKNEAEKQITQLERRETELDKIMQHQQASLLPVIPPVTAGPHQDSETMQQPVVSSKKRKAATGTAFKTPSPPQRLPTLAFAESESLPYTAPEAHHHISLRRDYHLNLGSWLYQHSADPAVKDFRPKLHEHLLARLEHPMYSGNGDEFTTEQRNNIIIADERLYIHKVLRVNYTTSDVRRGQDSMNPRGNADIMMLSSQPEAVDGNRNAHPFEYARIIGIFHCEVRWRLDGYLAPAVPVAFVWVRRFEIDLTFRGGFKRKRLHRVQFMPDSDPRTYGFVDPDEIIRASHLIPAFAHGPTDRVPYTTLARRPDEFNDWRYHYLEDEEDTDAADTSRTVTDLAQQDHDSEDDVSPDRDSDSEEDPPGDKSDVESEGEDAELYGSEDGDDEPDEDELGPEDGEDGHLPLDEEAARLGYSEL</sequence>
<evidence type="ECO:0000256" key="1">
    <source>
        <dbReference type="SAM" id="MobiDB-lite"/>
    </source>
</evidence>
<dbReference type="PRINTS" id="PR01217">
    <property type="entry name" value="PRICHEXTENSN"/>
</dbReference>
<keyword evidence="3" id="KW-1185">Reference proteome</keyword>
<organism evidence="2 3">
    <name type="scientific">Mycena citricolor</name>
    <dbReference type="NCBI Taxonomy" id="2018698"/>
    <lineage>
        <taxon>Eukaryota</taxon>
        <taxon>Fungi</taxon>
        <taxon>Dikarya</taxon>
        <taxon>Basidiomycota</taxon>
        <taxon>Agaricomycotina</taxon>
        <taxon>Agaricomycetes</taxon>
        <taxon>Agaricomycetidae</taxon>
        <taxon>Agaricales</taxon>
        <taxon>Marasmiineae</taxon>
        <taxon>Mycenaceae</taxon>
        <taxon>Mycena</taxon>
    </lineage>
</organism>
<dbReference type="PANTHER" id="PTHR24216">
    <property type="entry name" value="PAXILLIN-RELATED"/>
    <property type="match status" value="1"/>
</dbReference>
<evidence type="ECO:0000313" key="2">
    <source>
        <dbReference type="EMBL" id="CAK5266385.1"/>
    </source>
</evidence>
<gene>
    <name evidence="2" type="ORF">MYCIT1_LOCUS8081</name>
</gene>
<accession>A0AAD2H0F0</accession>
<name>A0AAD2H0F0_9AGAR</name>
<evidence type="ECO:0000313" key="3">
    <source>
        <dbReference type="Proteomes" id="UP001295794"/>
    </source>
</evidence>
<dbReference type="InterPro" id="IPR041078">
    <property type="entry name" value="Plavaka"/>
</dbReference>
<comment type="caution">
    <text evidence="2">The sequence shown here is derived from an EMBL/GenBank/DDBJ whole genome shotgun (WGS) entry which is preliminary data.</text>
</comment>
<proteinExistence type="predicted"/>
<feature type="compositionally biased region" description="Acidic residues" evidence="1">
    <location>
        <begin position="1231"/>
        <end position="1248"/>
    </location>
</feature>
<feature type="compositionally biased region" description="Basic and acidic residues" evidence="1">
    <location>
        <begin position="809"/>
        <end position="822"/>
    </location>
</feature>